<organism evidence="2 3">
    <name type="scientific">Symbiodinium natans</name>
    <dbReference type="NCBI Taxonomy" id="878477"/>
    <lineage>
        <taxon>Eukaryota</taxon>
        <taxon>Sar</taxon>
        <taxon>Alveolata</taxon>
        <taxon>Dinophyceae</taxon>
        <taxon>Suessiales</taxon>
        <taxon>Symbiodiniaceae</taxon>
        <taxon>Symbiodinium</taxon>
    </lineage>
</organism>
<evidence type="ECO:0000256" key="1">
    <source>
        <dbReference type="SAM" id="MobiDB-lite"/>
    </source>
</evidence>
<protein>
    <submittedName>
        <fullName evidence="2">Uncharacterized protein</fullName>
    </submittedName>
</protein>
<dbReference type="Proteomes" id="UP000604046">
    <property type="component" value="Unassembled WGS sequence"/>
</dbReference>
<dbReference type="AlphaFoldDB" id="A0A812SA32"/>
<comment type="caution">
    <text evidence="2">The sequence shown here is derived from an EMBL/GenBank/DDBJ whole genome shotgun (WGS) entry which is preliminary data.</text>
</comment>
<reference evidence="2" key="1">
    <citation type="submission" date="2021-02" db="EMBL/GenBank/DDBJ databases">
        <authorList>
            <person name="Dougan E. K."/>
            <person name="Rhodes N."/>
            <person name="Thang M."/>
            <person name="Chan C."/>
        </authorList>
    </citation>
    <scope>NUCLEOTIDE SEQUENCE</scope>
</reference>
<name>A0A812SA32_9DINO</name>
<feature type="region of interest" description="Disordered" evidence="1">
    <location>
        <begin position="62"/>
        <end position="86"/>
    </location>
</feature>
<gene>
    <name evidence="2" type="ORF">SNAT2548_LOCUS26387</name>
</gene>
<sequence length="128" mass="14201">MGPQEGQAPCWSLNAGLGTRTWKVAAPWSVPAPSVGARATHRQFEVQAARAQQDGAELVPVRREKADHRAIRKSNGGHVNRGPPFIKHSRQSKRFRLTQQEGKMRLLQRAGEVVSFMGIPYFTEDGSK</sequence>
<keyword evidence="3" id="KW-1185">Reference proteome</keyword>
<evidence type="ECO:0000313" key="2">
    <source>
        <dbReference type="EMBL" id="CAE7470411.1"/>
    </source>
</evidence>
<accession>A0A812SA32</accession>
<proteinExistence type="predicted"/>
<evidence type="ECO:0000313" key="3">
    <source>
        <dbReference type="Proteomes" id="UP000604046"/>
    </source>
</evidence>
<dbReference type="EMBL" id="CAJNDS010002429">
    <property type="protein sequence ID" value="CAE7470411.1"/>
    <property type="molecule type" value="Genomic_DNA"/>
</dbReference>